<dbReference type="HOGENOM" id="CLU_2558651_0_0_1"/>
<accession>A0A0C9Y0E4</accession>
<protein>
    <submittedName>
        <fullName evidence="1">Uncharacterized protein</fullName>
    </submittedName>
</protein>
<reference evidence="1 2" key="1">
    <citation type="submission" date="2014-04" db="EMBL/GenBank/DDBJ databases">
        <authorList>
            <consortium name="DOE Joint Genome Institute"/>
            <person name="Kuo A."/>
            <person name="Kohler A."/>
            <person name="Nagy L.G."/>
            <person name="Floudas D."/>
            <person name="Copeland A."/>
            <person name="Barry K.W."/>
            <person name="Cichocki N."/>
            <person name="Veneault-Fourrey C."/>
            <person name="LaButti K."/>
            <person name="Lindquist E.A."/>
            <person name="Lipzen A."/>
            <person name="Lundell T."/>
            <person name="Morin E."/>
            <person name="Murat C."/>
            <person name="Sun H."/>
            <person name="Tunlid A."/>
            <person name="Henrissat B."/>
            <person name="Grigoriev I.V."/>
            <person name="Hibbett D.S."/>
            <person name="Martin F."/>
            <person name="Nordberg H.P."/>
            <person name="Cantor M.N."/>
            <person name="Hua S.X."/>
        </authorList>
    </citation>
    <scope>NUCLEOTIDE SEQUENCE [LARGE SCALE GENOMIC DNA]</scope>
    <source>
        <strain evidence="1 2">LaAM-08-1</strain>
    </source>
</reference>
<dbReference type="AlphaFoldDB" id="A0A0C9Y0E4"/>
<sequence>MHVRKHSTVVLNLFNPPPYLPSCTLPSPNQPKLHRCVPVLPALDILDLFPMFHSFVQHTKRSCSTVLRCIISLPDITPGTDG</sequence>
<proteinExistence type="predicted"/>
<evidence type="ECO:0000313" key="1">
    <source>
        <dbReference type="EMBL" id="KIK01483.1"/>
    </source>
</evidence>
<reference evidence="2" key="2">
    <citation type="submission" date="2015-01" db="EMBL/GenBank/DDBJ databases">
        <title>Evolutionary Origins and Diversification of the Mycorrhizal Mutualists.</title>
        <authorList>
            <consortium name="DOE Joint Genome Institute"/>
            <consortium name="Mycorrhizal Genomics Consortium"/>
            <person name="Kohler A."/>
            <person name="Kuo A."/>
            <person name="Nagy L.G."/>
            <person name="Floudas D."/>
            <person name="Copeland A."/>
            <person name="Barry K.W."/>
            <person name="Cichocki N."/>
            <person name="Veneault-Fourrey C."/>
            <person name="LaButti K."/>
            <person name="Lindquist E.A."/>
            <person name="Lipzen A."/>
            <person name="Lundell T."/>
            <person name="Morin E."/>
            <person name="Murat C."/>
            <person name="Riley R."/>
            <person name="Ohm R."/>
            <person name="Sun H."/>
            <person name="Tunlid A."/>
            <person name="Henrissat B."/>
            <person name="Grigoriev I.V."/>
            <person name="Hibbett D.S."/>
            <person name="Martin F."/>
        </authorList>
    </citation>
    <scope>NUCLEOTIDE SEQUENCE [LARGE SCALE GENOMIC DNA]</scope>
    <source>
        <strain evidence="2">LaAM-08-1</strain>
    </source>
</reference>
<dbReference type="Proteomes" id="UP000054477">
    <property type="component" value="Unassembled WGS sequence"/>
</dbReference>
<dbReference type="EMBL" id="KN838606">
    <property type="protein sequence ID" value="KIK01483.1"/>
    <property type="molecule type" value="Genomic_DNA"/>
</dbReference>
<evidence type="ECO:0000313" key="2">
    <source>
        <dbReference type="Proteomes" id="UP000054477"/>
    </source>
</evidence>
<name>A0A0C9Y0E4_9AGAR</name>
<organism evidence="1 2">
    <name type="scientific">Laccaria amethystina LaAM-08-1</name>
    <dbReference type="NCBI Taxonomy" id="1095629"/>
    <lineage>
        <taxon>Eukaryota</taxon>
        <taxon>Fungi</taxon>
        <taxon>Dikarya</taxon>
        <taxon>Basidiomycota</taxon>
        <taxon>Agaricomycotina</taxon>
        <taxon>Agaricomycetes</taxon>
        <taxon>Agaricomycetidae</taxon>
        <taxon>Agaricales</taxon>
        <taxon>Agaricineae</taxon>
        <taxon>Hydnangiaceae</taxon>
        <taxon>Laccaria</taxon>
    </lineage>
</organism>
<keyword evidence="2" id="KW-1185">Reference proteome</keyword>
<gene>
    <name evidence="1" type="ORF">K443DRAFT_565468</name>
</gene>
<dbReference type="OrthoDB" id="10511526at2759"/>